<dbReference type="KEGG" id="tpal:117641365"/>
<comment type="subcellular location">
    <subcellularLocation>
        <location evidence="1">Cell junction</location>
        <location evidence="1">Gap junction</location>
    </subcellularLocation>
    <subcellularLocation>
        <location evidence="2 12">Cell membrane</location>
        <topology evidence="2 12">Multi-pass membrane protein</topology>
    </subcellularLocation>
</comment>
<evidence type="ECO:0000256" key="7">
    <source>
        <dbReference type="ARBA" id="ARBA00022949"/>
    </source>
</evidence>
<dbReference type="GO" id="GO:0005243">
    <property type="term" value="F:gap junction channel activity"/>
    <property type="evidence" value="ECO:0007669"/>
    <property type="project" value="TreeGrafter"/>
</dbReference>
<organism evidence="15">
    <name type="scientific">Thrips palmi</name>
    <name type="common">Melon thrips</name>
    <dbReference type="NCBI Taxonomy" id="161013"/>
    <lineage>
        <taxon>Eukaryota</taxon>
        <taxon>Metazoa</taxon>
        <taxon>Ecdysozoa</taxon>
        <taxon>Arthropoda</taxon>
        <taxon>Hexapoda</taxon>
        <taxon>Insecta</taxon>
        <taxon>Pterygota</taxon>
        <taxon>Neoptera</taxon>
        <taxon>Paraneoptera</taxon>
        <taxon>Thysanoptera</taxon>
        <taxon>Terebrantia</taxon>
        <taxon>Thripoidea</taxon>
        <taxon>Thripidae</taxon>
        <taxon>Thrips</taxon>
    </lineage>
</organism>
<evidence type="ECO:0000256" key="1">
    <source>
        <dbReference type="ARBA" id="ARBA00004610"/>
    </source>
</evidence>
<gene>
    <name evidence="15" type="primary">LOC117641365</name>
    <name evidence="12" type="synonym">inx</name>
</gene>
<dbReference type="OrthoDB" id="5867527at2759"/>
<evidence type="ECO:0000256" key="11">
    <source>
        <dbReference type="ARBA" id="ARBA00023303"/>
    </source>
</evidence>
<comment type="caution">
    <text evidence="12">Lacks conserved residue(s) required for the propagation of feature annotation.</text>
</comment>
<keyword evidence="5 12" id="KW-0812">Transmembrane</keyword>
<evidence type="ECO:0000256" key="6">
    <source>
        <dbReference type="ARBA" id="ARBA00022868"/>
    </source>
</evidence>
<keyword evidence="4" id="KW-1003">Cell membrane</keyword>
<reference evidence="15" key="1">
    <citation type="submission" date="2025-08" db="UniProtKB">
        <authorList>
            <consortium name="RefSeq"/>
        </authorList>
    </citation>
    <scope>IDENTIFICATION</scope>
    <source>
        <tissue evidence="15">Total insect</tissue>
    </source>
</reference>
<evidence type="ECO:0000256" key="3">
    <source>
        <dbReference type="ARBA" id="ARBA00022448"/>
    </source>
</evidence>
<evidence type="ECO:0000256" key="10">
    <source>
        <dbReference type="ARBA" id="ARBA00023136"/>
    </source>
</evidence>
<comment type="function">
    <text evidence="12">Structural component of the gap junctions.</text>
</comment>
<keyword evidence="14" id="KW-1185">Reference proteome</keyword>
<dbReference type="PANTHER" id="PTHR11893:SF38">
    <property type="entry name" value="INNEXIN INX7"/>
    <property type="match status" value="1"/>
</dbReference>
<evidence type="ECO:0000313" key="14">
    <source>
        <dbReference type="Proteomes" id="UP000515158"/>
    </source>
</evidence>
<dbReference type="InterPro" id="IPR000990">
    <property type="entry name" value="Innexin"/>
</dbReference>
<feature type="transmembrane region" description="Helical" evidence="12">
    <location>
        <begin position="353"/>
        <end position="378"/>
    </location>
</feature>
<feature type="region of interest" description="Disordered" evidence="13">
    <location>
        <begin position="452"/>
        <end position="496"/>
    </location>
</feature>
<keyword evidence="7" id="KW-0965">Cell junction</keyword>
<sequence>MTMLTVFGALRSVVRTNAPGEVHLSSLWSALHHRVTAVLLLFLMLLVSARQYLGEPVQCIQQKDDPGVPERVMNTYCFIATTYTVVRPRRQLHLGPSDPRRRWGQPSDATAAAMHPGLQGLMQNLGVDPALDEHVADVADEHGASVRRHAYYQWVPLVLGMQAVMFFAPYAAWTMWEGGLVSGSLQGLRLQEVVASDQRLKQVKLLAKYMHGTLNSHLLWASGYWFAELLNLVNVVANALMLDGLLGGRFFSYGALVLGGSGGVPETPAHPQLLQRLQRLDPYPDFAEPQLSRLGPADPADHPEDPADPMEAVFPKLTKCTFFKYGPSGSIQRHDALCVMALNVVNEKVFVLLWVWFAMLVVASVLIVLRSCLALVAYICAKRSASRNRLTLWLLLRLLGLPLVPAEVSASLARHFDAGDWLFLLLLAKNMPRAVYRPLAAEVAILLDRHEGGEDSLKGPRSPKTPTAPDSKELDPLVPRDAPDPVVVPLAQPSPF</sequence>
<feature type="transmembrane region" description="Helical" evidence="12">
    <location>
        <begin position="31"/>
        <end position="53"/>
    </location>
</feature>
<evidence type="ECO:0000256" key="2">
    <source>
        <dbReference type="ARBA" id="ARBA00004651"/>
    </source>
</evidence>
<keyword evidence="8 12" id="KW-1133">Transmembrane helix</keyword>
<keyword evidence="10 12" id="KW-0472">Membrane</keyword>
<accession>A0A6P8YKL5</accession>
<dbReference type="GO" id="GO:0005886">
    <property type="term" value="C:plasma membrane"/>
    <property type="evidence" value="ECO:0007669"/>
    <property type="project" value="UniProtKB-SubCell"/>
</dbReference>
<dbReference type="GO" id="GO:0007602">
    <property type="term" value="P:phototransduction"/>
    <property type="evidence" value="ECO:0007669"/>
    <property type="project" value="TreeGrafter"/>
</dbReference>
<keyword evidence="3 12" id="KW-0813">Transport</keyword>
<dbReference type="GO" id="GO:0005921">
    <property type="term" value="C:gap junction"/>
    <property type="evidence" value="ECO:0007669"/>
    <property type="project" value="UniProtKB-SubCell"/>
</dbReference>
<protein>
    <recommendedName>
        <fullName evidence="12">Innexin</fullName>
    </recommendedName>
</protein>
<evidence type="ECO:0000313" key="15">
    <source>
        <dbReference type="RefSeq" id="XP_034234512.1"/>
    </source>
</evidence>
<evidence type="ECO:0000256" key="8">
    <source>
        <dbReference type="ARBA" id="ARBA00022989"/>
    </source>
</evidence>
<dbReference type="PROSITE" id="PS51013">
    <property type="entry name" value="PANNEXIN"/>
    <property type="match status" value="1"/>
</dbReference>
<dbReference type="PANTHER" id="PTHR11893">
    <property type="entry name" value="INNEXIN"/>
    <property type="match status" value="1"/>
</dbReference>
<proteinExistence type="inferred from homology"/>
<keyword evidence="9 12" id="KW-0406">Ion transport</keyword>
<evidence type="ECO:0000256" key="12">
    <source>
        <dbReference type="RuleBase" id="RU010713"/>
    </source>
</evidence>
<evidence type="ECO:0000256" key="5">
    <source>
        <dbReference type="ARBA" id="ARBA00022692"/>
    </source>
</evidence>
<dbReference type="RefSeq" id="XP_034234512.1">
    <property type="nucleotide sequence ID" value="XM_034378621.1"/>
</dbReference>
<name>A0A6P8YKL5_THRPL</name>
<keyword evidence="11 12" id="KW-0407">Ion channel</keyword>
<dbReference type="PRINTS" id="PR01262">
    <property type="entry name" value="INNEXIN"/>
</dbReference>
<keyword evidence="6" id="KW-0303">Gap junction</keyword>
<evidence type="ECO:0000256" key="13">
    <source>
        <dbReference type="SAM" id="MobiDB-lite"/>
    </source>
</evidence>
<feature type="compositionally biased region" description="Low complexity" evidence="13">
    <location>
        <begin position="476"/>
        <end position="496"/>
    </location>
</feature>
<dbReference type="Proteomes" id="UP000515158">
    <property type="component" value="Unplaced"/>
</dbReference>
<dbReference type="Pfam" id="PF00876">
    <property type="entry name" value="Innexin"/>
    <property type="match status" value="1"/>
</dbReference>
<dbReference type="AlphaFoldDB" id="A0A6P8YKL5"/>
<comment type="similarity">
    <text evidence="12">Belongs to the pannexin family.</text>
</comment>
<evidence type="ECO:0000256" key="9">
    <source>
        <dbReference type="ARBA" id="ARBA00023065"/>
    </source>
</evidence>
<feature type="transmembrane region" description="Helical" evidence="12">
    <location>
        <begin position="154"/>
        <end position="173"/>
    </location>
</feature>
<evidence type="ECO:0000256" key="4">
    <source>
        <dbReference type="ARBA" id="ARBA00022475"/>
    </source>
</evidence>
<dbReference type="GO" id="GO:0034220">
    <property type="term" value="P:monoatomic ion transmembrane transport"/>
    <property type="evidence" value="ECO:0007669"/>
    <property type="project" value="UniProtKB-KW"/>
</dbReference>
<dbReference type="GeneID" id="117641365"/>
<dbReference type="InParanoid" id="A0A6P8YKL5"/>